<protein>
    <submittedName>
        <fullName evidence="1">Tetratricopeptide (TPR) repeat protein</fullName>
    </submittedName>
</protein>
<sequence length="469" mass="51207">MIAEAVLFMEVRMSRMPNVALAHAMRRADCSNSGLASRVRQIASEEGVSLSCTHVDVKRWLDGVRPRTATARFIAEALSRKAGATFTLDDIGLAGVVTPETLEAALAHGGGVSDVGSRLLSLTRRDLADDPVAIQSVVVPDAWGEALISWLLSRPEPLKSRQNARPSVGQWDVQAIRSTTELFANMGFQFGGGHARSALIQYYNREVVPMLDGKFTEPVGRALYAAAAEITELVAWTAYDLGRHGLAQRYFLQGLRLAQESGDRMIGGLLLADMSHQANYLGRYNEAIRLARAAQEGCKDVATATPMALFHAMEARAHAGNGDEAQCAHALLEAEKFFSKRIVEDDPPWSRYFDAAELASEGAHCYRDLRVPSQAMQFVGQAVDLCDPMYVRTLAFDRLVQAASYVHIGEPAKAALVAMEAVDLAGPLKSERYLRYIRDLKAELVGYECEDSVQAFNTVIGEKYPALGT</sequence>
<organism evidence="1 2">
    <name type="scientific">Nonomuraea muscovyensis</name>
    <dbReference type="NCBI Taxonomy" id="1124761"/>
    <lineage>
        <taxon>Bacteria</taxon>
        <taxon>Bacillati</taxon>
        <taxon>Actinomycetota</taxon>
        <taxon>Actinomycetes</taxon>
        <taxon>Streptosporangiales</taxon>
        <taxon>Streptosporangiaceae</taxon>
        <taxon>Nonomuraea</taxon>
    </lineage>
</organism>
<proteinExistence type="predicted"/>
<keyword evidence="2" id="KW-1185">Reference proteome</keyword>
<comment type="caution">
    <text evidence="1">The sequence shown here is derived from an EMBL/GenBank/DDBJ whole genome shotgun (WGS) entry which is preliminary data.</text>
</comment>
<evidence type="ECO:0000313" key="2">
    <source>
        <dbReference type="Proteomes" id="UP000583800"/>
    </source>
</evidence>
<dbReference type="AlphaFoldDB" id="A0A7X0CB45"/>
<reference evidence="1 2" key="1">
    <citation type="submission" date="2020-08" db="EMBL/GenBank/DDBJ databases">
        <title>Sequencing the genomes of 1000 actinobacteria strains.</title>
        <authorList>
            <person name="Klenk H.-P."/>
        </authorList>
    </citation>
    <scope>NUCLEOTIDE SEQUENCE [LARGE SCALE GENOMIC DNA]</scope>
    <source>
        <strain evidence="1 2">DSM 45913</strain>
    </source>
</reference>
<dbReference type="InterPro" id="IPR011990">
    <property type="entry name" value="TPR-like_helical_dom_sf"/>
</dbReference>
<name>A0A7X0CB45_9ACTN</name>
<accession>A0A7X0CB45</accession>
<dbReference type="RefSeq" id="WP_185088623.1">
    <property type="nucleotide sequence ID" value="NZ_JACHJB010000003.1"/>
</dbReference>
<dbReference type="EMBL" id="JACHJB010000003">
    <property type="protein sequence ID" value="MBB6350911.1"/>
    <property type="molecule type" value="Genomic_DNA"/>
</dbReference>
<dbReference type="SUPFAM" id="SSF48452">
    <property type="entry name" value="TPR-like"/>
    <property type="match status" value="1"/>
</dbReference>
<gene>
    <name evidence="1" type="ORF">FHU36_007483</name>
</gene>
<dbReference type="Proteomes" id="UP000583800">
    <property type="component" value="Unassembled WGS sequence"/>
</dbReference>
<evidence type="ECO:0000313" key="1">
    <source>
        <dbReference type="EMBL" id="MBB6350911.1"/>
    </source>
</evidence>